<evidence type="ECO:0000313" key="1">
    <source>
        <dbReference type="EMBL" id="MBF1165485.1"/>
    </source>
</evidence>
<gene>
    <name evidence="1" type="ORF">HXL68_10625</name>
</gene>
<sequence length="172" mass="18046">DGAGGQASYELEFPNGGLAVVIGNTIGQSAGTDNPRLVSYGAEGPRWPENGLYMAHNTLINDAPSGNFVAVWTDKLGVAVDVWLLNNLTVGNGDLFQPAQGRFDGNRPVPRAELVEVGGVPLRLTMTSPLRGSIRPPGEANGIDLLPRAEFVFPAGTRPMPVGSRLAPGAFQ</sequence>
<feature type="non-terminal residue" evidence="1">
    <location>
        <position position="1"/>
    </location>
</feature>
<dbReference type="Proteomes" id="UP000718593">
    <property type="component" value="Unassembled WGS sequence"/>
</dbReference>
<dbReference type="AlphaFoldDB" id="A0A930BTB6"/>
<organism evidence="1 2">
    <name type="scientific">Dechloromonas agitata</name>
    <dbReference type="NCBI Taxonomy" id="73030"/>
    <lineage>
        <taxon>Bacteria</taxon>
        <taxon>Pseudomonadati</taxon>
        <taxon>Pseudomonadota</taxon>
        <taxon>Betaproteobacteria</taxon>
        <taxon>Rhodocyclales</taxon>
        <taxon>Azonexaceae</taxon>
        <taxon>Dechloromonas</taxon>
    </lineage>
</organism>
<evidence type="ECO:0000313" key="2">
    <source>
        <dbReference type="Proteomes" id="UP000718593"/>
    </source>
</evidence>
<protein>
    <submittedName>
        <fullName evidence="1">Uncharacterized protein</fullName>
    </submittedName>
</protein>
<comment type="caution">
    <text evidence="1">The sequence shown here is derived from an EMBL/GenBank/DDBJ whole genome shotgun (WGS) entry which is preliminary data.</text>
</comment>
<dbReference type="EMBL" id="JABZMI010000215">
    <property type="protein sequence ID" value="MBF1165485.1"/>
    <property type="molecule type" value="Genomic_DNA"/>
</dbReference>
<reference evidence="1" key="1">
    <citation type="submission" date="2020-04" db="EMBL/GenBank/DDBJ databases">
        <title>Deep metagenomics examines the oral microbiome during advanced dental caries in children, revealing novel taxa and co-occurrences with host molecules.</title>
        <authorList>
            <person name="Baker J.L."/>
            <person name="Morton J.T."/>
            <person name="Dinis M."/>
            <person name="Alvarez R."/>
            <person name="Tran N.C."/>
            <person name="Knight R."/>
            <person name="Edlund A."/>
        </authorList>
    </citation>
    <scope>NUCLEOTIDE SEQUENCE</scope>
    <source>
        <strain evidence="1">JCVI_32_bin.24</strain>
    </source>
</reference>
<name>A0A930BTB6_9RHOO</name>
<accession>A0A930BTB6</accession>
<proteinExistence type="predicted"/>